<proteinExistence type="predicted"/>
<organism evidence="2 3">
    <name type="scientific">Candidatus Dojkabacteria bacterium</name>
    <dbReference type="NCBI Taxonomy" id="2099670"/>
    <lineage>
        <taxon>Bacteria</taxon>
        <taxon>Candidatus Dojkabacteria</taxon>
    </lineage>
</organism>
<evidence type="ECO:0000256" key="1">
    <source>
        <dbReference type="SAM" id="MobiDB-lite"/>
    </source>
</evidence>
<gene>
    <name evidence="2" type="ORF">E6Q11_00305</name>
</gene>
<evidence type="ECO:0000313" key="3">
    <source>
        <dbReference type="Proteomes" id="UP000321026"/>
    </source>
</evidence>
<dbReference type="Proteomes" id="UP000321026">
    <property type="component" value="Unassembled WGS sequence"/>
</dbReference>
<accession>A0A5C7JC32</accession>
<feature type="region of interest" description="Disordered" evidence="1">
    <location>
        <begin position="146"/>
        <end position="178"/>
    </location>
</feature>
<dbReference type="AlphaFoldDB" id="A0A5C7JC32"/>
<dbReference type="EMBL" id="SSDS01000006">
    <property type="protein sequence ID" value="TXG78788.1"/>
    <property type="molecule type" value="Genomic_DNA"/>
</dbReference>
<comment type="caution">
    <text evidence="2">The sequence shown here is derived from an EMBL/GenBank/DDBJ whole genome shotgun (WGS) entry which is preliminary data.</text>
</comment>
<reference evidence="2 3" key="1">
    <citation type="submission" date="2018-09" db="EMBL/GenBank/DDBJ databases">
        <title>Metagenome Assembled Genomes from an Advanced Water Purification Facility.</title>
        <authorList>
            <person name="Stamps B.W."/>
            <person name="Spear J.R."/>
        </authorList>
    </citation>
    <scope>NUCLEOTIDE SEQUENCE [LARGE SCALE GENOMIC DNA]</scope>
    <source>
        <strain evidence="2">Bin_63_2</strain>
    </source>
</reference>
<evidence type="ECO:0000313" key="2">
    <source>
        <dbReference type="EMBL" id="TXG78788.1"/>
    </source>
</evidence>
<protein>
    <submittedName>
        <fullName evidence="2">Uncharacterized protein</fullName>
    </submittedName>
</protein>
<name>A0A5C7JC32_9BACT</name>
<sequence>MSSPADNTFPDSLKTPVLILGAGLAQSLSSRGLKSVQEFTKKSNALKKLGEALGSASQAVVILQREEWFENSNAMRSQVTRIARLYPDCKILVVKHDPIEDEVLIRNDMKAGASAVLCYSDSRPSSHDLDRVMTFVTTGKLPRKQVSDTGTVEVPTRSTTSRADTGPKPGFIPPTTLPTGKTPSNQELLLHIVAQNNAILQRLNQLHGLAAGELLAQIKELYPGILEILKHPET</sequence>